<evidence type="ECO:0000313" key="6">
    <source>
        <dbReference type="Proteomes" id="UP000239874"/>
    </source>
</evidence>
<gene>
    <name evidence="5" type="ORF">C5E45_03660</name>
</gene>
<evidence type="ECO:0000256" key="2">
    <source>
        <dbReference type="ARBA" id="ARBA00022801"/>
    </source>
</evidence>
<dbReference type="EMBL" id="PSZC01000002">
    <property type="protein sequence ID" value="PPJ39282.1"/>
    <property type="molecule type" value="Genomic_DNA"/>
</dbReference>
<dbReference type="PANTHER" id="PTHR11066">
    <property type="entry name" value="ACYL-COA THIOESTERASE"/>
    <property type="match status" value="1"/>
</dbReference>
<comment type="caution">
    <text evidence="5">The sequence shown here is derived from an EMBL/GenBank/DDBJ whole genome shotgun (WGS) entry which is preliminary data.</text>
</comment>
<evidence type="ECO:0000313" key="5">
    <source>
        <dbReference type="EMBL" id="PPJ39282.1"/>
    </source>
</evidence>
<feature type="domain" description="Acyl-CoA thioesterase 2 C-terminal" evidence="3">
    <location>
        <begin position="247"/>
        <end position="377"/>
    </location>
</feature>
<evidence type="ECO:0000259" key="3">
    <source>
        <dbReference type="Pfam" id="PF02551"/>
    </source>
</evidence>
<dbReference type="GO" id="GO:0047617">
    <property type="term" value="F:fatty acyl-CoA hydrolase activity"/>
    <property type="evidence" value="ECO:0007669"/>
    <property type="project" value="InterPro"/>
</dbReference>
<dbReference type="GO" id="GO:0009062">
    <property type="term" value="P:fatty acid catabolic process"/>
    <property type="evidence" value="ECO:0007669"/>
    <property type="project" value="TreeGrafter"/>
</dbReference>
<sequence length="382" mass="41520">MFEATVDHLTEGNRATDHMPRIDLPRRHRVDDSLEVGTRIREAGRDVFSVVSRSTGRPLANDSLYSYIIGLINHVRERAALAAKGGAQSMSMAAEQPVDRISLADTLKIHRVSGSEFLAPIRPTATPRIFGGVTAGQAVLAALATVTSDRRIHALQATFLRPGTGDAPVTYHTDHLHDGGSLTTRLVTATQYDRTIFTATASFHRSENGLAHQIPTLSAPEPEKVAPAASALSDDAVNLSWLSAIEQNFMLEFRFPDTPIRVSTTRGVTVAPRQQFWVRPRGPLPDDQSAHAAVLAYLSDVLLLSTSLGPHGKTLQDPGMRFATVNHTIWFHSPAPADDWLLYEQEGIWAGSARAVCRGSIFRRSGELAATVMQEGLIQVSA</sequence>
<dbReference type="Pfam" id="PF13622">
    <property type="entry name" value="4HBT_3"/>
    <property type="match status" value="1"/>
</dbReference>
<dbReference type="SUPFAM" id="SSF54637">
    <property type="entry name" value="Thioesterase/thiol ester dehydrase-isomerase"/>
    <property type="match status" value="2"/>
</dbReference>
<organism evidence="5 6">
    <name type="scientific">Nocardia nova</name>
    <dbReference type="NCBI Taxonomy" id="37330"/>
    <lineage>
        <taxon>Bacteria</taxon>
        <taxon>Bacillati</taxon>
        <taxon>Actinomycetota</taxon>
        <taxon>Actinomycetes</taxon>
        <taxon>Mycobacteriales</taxon>
        <taxon>Nocardiaceae</taxon>
        <taxon>Nocardia</taxon>
    </lineage>
</organism>
<dbReference type="InterPro" id="IPR049449">
    <property type="entry name" value="TesB_ACOT8-like_N"/>
</dbReference>
<feature type="domain" description="Acyl-CoA thioesterase-like N-terminal HotDog" evidence="4">
    <location>
        <begin position="125"/>
        <end position="204"/>
    </location>
</feature>
<dbReference type="OrthoDB" id="9781019at2"/>
<dbReference type="GO" id="GO:0006637">
    <property type="term" value="P:acyl-CoA metabolic process"/>
    <property type="evidence" value="ECO:0007669"/>
    <property type="project" value="InterPro"/>
</dbReference>
<dbReference type="CDD" id="cd03445">
    <property type="entry name" value="Thioesterase_II_repeat2"/>
    <property type="match status" value="1"/>
</dbReference>
<evidence type="ECO:0000256" key="1">
    <source>
        <dbReference type="ARBA" id="ARBA00006538"/>
    </source>
</evidence>
<accession>A0A2S6AVI5</accession>
<dbReference type="Proteomes" id="UP000239874">
    <property type="component" value="Unassembled WGS sequence"/>
</dbReference>
<name>A0A2S6AVI5_9NOCA</name>
<protein>
    <submittedName>
        <fullName evidence="5">Acyl-CoA thioesterase II</fullName>
    </submittedName>
</protein>
<dbReference type="AlphaFoldDB" id="A0A2S6AVI5"/>
<dbReference type="CDD" id="cd03444">
    <property type="entry name" value="Thioesterase_II_repeat1"/>
    <property type="match status" value="1"/>
</dbReference>
<comment type="similarity">
    <text evidence="1">Belongs to the C/M/P thioester hydrolase family.</text>
</comment>
<dbReference type="InterPro" id="IPR042171">
    <property type="entry name" value="Acyl-CoA_hotdog"/>
</dbReference>
<dbReference type="PANTHER" id="PTHR11066:SF34">
    <property type="entry name" value="ACYL-COENZYME A THIOESTERASE 8"/>
    <property type="match status" value="1"/>
</dbReference>
<keyword evidence="2" id="KW-0378">Hydrolase</keyword>
<dbReference type="InterPro" id="IPR003703">
    <property type="entry name" value="Acyl_CoA_thio"/>
</dbReference>
<dbReference type="RefSeq" id="WP_104374248.1">
    <property type="nucleotide sequence ID" value="NZ_PSZC01000002.1"/>
</dbReference>
<dbReference type="Gene3D" id="2.40.160.210">
    <property type="entry name" value="Acyl-CoA thioesterase, double hotdog domain"/>
    <property type="match status" value="1"/>
</dbReference>
<proteinExistence type="inferred from homology"/>
<reference evidence="5 6" key="1">
    <citation type="submission" date="2018-02" db="EMBL/GenBank/DDBJ databases">
        <title>8 Nocardia nova and 1 Nocardia cyriacigeorgica strain used for evolution to TMP-SMX.</title>
        <authorList>
            <person name="Mehta H."/>
            <person name="Weng J."/>
            <person name="Shamoo Y."/>
        </authorList>
    </citation>
    <scope>NUCLEOTIDE SEQUENCE [LARGE SCALE GENOMIC DNA]</scope>
    <source>
        <strain evidence="5 6">MDA3139</strain>
    </source>
</reference>
<evidence type="ECO:0000259" key="4">
    <source>
        <dbReference type="Pfam" id="PF13622"/>
    </source>
</evidence>
<dbReference type="InterPro" id="IPR029069">
    <property type="entry name" value="HotDog_dom_sf"/>
</dbReference>
<dbReference type="InterPro" id="IPR025652">
    <property type="entry name" value="TesB_C"/>
</dbReference>
<dbReference type="Pfam" id="PF02551">
    <property type="entry name" value="Acyl_CoA_thio"/>
    <property type="match status" value="1"/>
</dbReference>